<reference evidence="2" key="1">
    <citation type="submission" date="2019-08" db="EMBL/GenBank/DDBJ databases">
        <authorList>
            <person name="Kucharzyk K."/>
            <person name="Murdoch R.W."/>
            <person name="Higgins S."/>
            <person name="Loffler F."/>
        </authorList>
    </citation>
    <scope>NUCLEOTIDE SEQUENCE</scope>
</reference>
<organism evidence="2">
    <name type="scientific">bioreactor metagenome</name>
    <dbReference type="NCBI Taxonomy" id="1076179"/>
    <lineage>
        <taxon>unclassified sequences</taxon>
        <taxon>metagenomes</taxon>
        <taxon>ecological metagenomes</taxon>
    </lineage>
</organism>
<feature type="region of interest" description="Disordered" evidence="1">
    <location>
        <begin position="1"/>
        <end position="41"/>
    </location>
</feature>
<gene>
    <name evidence="2" type="ORF">SDC9_209952</name>
</gene>
<sequence>MRIPYSRDAYRTQSKPLSLSDPYITFPQDTGANETDGEVSTHEALRRVVVTKTGNAPGRGSFSIFLRLFALPSYEGSSHAAYG</sequence>
<protein>
    <submittedName>
        <fullName evidence="2">Uncharacterized protein</fullName>
    </submittedName>
</protein>
<proteinExistence type="predicted"/>
<accession>A0A645JEU3</accession>
<name>A0A645JEU3_9ZZZZ</name>
<evidence type="ECO:0000313" key="2">
    <source>
        <dbReference type="EMBL" id="MPN62205.1"/>
    </source>
</evidence>
<evidence type="ECO:0000256" key="1">
    <source>
        <dbReference type="SAM" id="MobiDB-lite"/>
    </source>
</evidence>
<comment type="caution">
    <text evidence="2">The sequence shown here is derived from an EMBL/GenBank/DDBJ whole genome shotgun (WGS) entry which is preliminary data.</text>
</comment>
<dbReference type="AlphaFoldDB" id="A0A645JEU3"/>
<dbReference type="EMBL" id="VSSQ01139886">
    <property type="protein sequence ID" value="MPN62205.1"/>
    <property type="molecule type" value="Genomic_DNA"/>
</dbReference>